<dbReference type="InterPro" id="IPR008551">
    <property type="entry name" value="TANGO2"/>
</dbReference>
<name>A0A2M7G513_9BACT</name>
<evidence type="ECO:0000313" key="2">
    <source>
        <dbReference type="Proteomes" id="UP000231019"/>
    </source>
</evidence>
<comment type="caution">
    <text evidence="1">The sequence shown here is derived from an EMBL/GenBank/DDBJ whole genome shotgun (WGS) entry which is preliminary data.</text>
</comment>
<protein>
    <recommendedName>
        <fullName evidence="3">NRDE family protein</fullName>
    </recommendedName>
</protein>
<dbReference type="PANTHER" id="PTHR17985:SF8">
    <property type="entry name" value="TRANSPORT AND GOLGI ORGANIZATION PROTEIN 2 HOMOLOG"/>
    <property type="match status" value="1"/>
</dbReference>
<accession>A0A2M7G513</accession>
<dbReference type="AlphaFoldDB" id="A0A2M7G513"/>
<evidence type="ECO:0008006" key="3">
    <source>
        <dbReference type="Google" id="ProtNLM"/>
    </source>
</evidence>
<dbReference type="PANTHER" id="PTHR17985">
    <property type="entry name" value="SER/THR-RICH PROTEIN T10 IN DGCR REGION"/>
    <property type="match status" value="1"/>
</dbReference>
<sequence>MCLIVWAWKIRPETPLILLANRDEFKQRATAALHAWPTQPLIYGGKDLVQGGTWLGITENGRWAAVTNYREAKAETAPLSRGWLIRDYLLSKHSPEHFLNALNPNDYGGFNLLLGTQDQAYWFSNRSKTAAQALQAGIYGLSNHLLDTPWPKLVKARTEFSALVEKSSNFSAEKGFALMRSEDTWPDPDLPETGVGLPLERQLSPIFIQQPHYGTRSTTLLRWHAAGEIEIQERSYLETGFQDQQFAFYLNPRTEQSPEF</sequence>
<gene>
    <name evidence="1" type="ORF">COW36_10250</name>
</gene>
<dbReference type="Proteomes" id="UP000231019">
    <property type="component" value="Unassembled WGS sequence"/>
</dbReference>
<evidence type="ECO:0000313" key="1">
    <source>
        <dbReference type="EMBL" id="PIW17014.1"/>
    </source>
</evidence>
<dbReference type="Pfam" id="PF05742">
    <property type="entry name" value="TANGO2"/>
    <property type="match status" value="1"/>
</dbReference>
<proteinExistence type="predicted"/>
<dbReference type="EMBL" id="PFFQ01000031">
    <property type="protein sequence ID" value="PIW17014.1"/>
    <property type="molecule type" value="Genomic_DNA"/>
</dbReference>
<organism evidence="1 2">
    <name type="scientific">bacterium (Candidatus Blackallbacteria) CG17_big_fil_post_rev_8_21_14_2_50_48_46</name>
    <dbReference type="NCBI Taxonomy" id="2014261"/>
    <lineage>
        <taxon>Bacteria</taxon>
        <taxon>Candidatus Blackallbacteria</taxon>
    </lineage>
</organism>
<reference evidence="1 2" key="1">
    <citation type="submission" date="2017-09" db="EMBL/GenBank/DDBJ databases">
        <title>Depth-based differentiation of microbial function through sediment-hosted aquifers and enrichment of novel symbionts in the deep terrestrial subsurface.</title>
        <authorList>
            <person name="Probst A.J."/>
            <person name="Ladd B."/>
            <person name="Jarett J.K."/>
            <person name="Geller-Mcgrath D.E."/>
            <person name="Sieber C.M."/>
            <person name="Emerson J.B."/>
            <person name="Anantharaman K."/>
            <person name="Thomas B.C."/>
            <person name="Malmstrom R."/>
            <person name="Stieglmeier M."/>
            <person name="Klingl A."/>
            <person name="Woyke T."/>
            <person name="Ryan C.M."/>
            <person name="Banfield J.F."/>
        </authorList>
    </citation>
    <scope>NUCLEOTIDE SEQUENCE [LARGE SCALE GENOMIC DNA]</scope>
    <source>
        <strain evidence="1">CG17_big_fil_post_rev_8_21_14_2_50_48_46</strain>
    </source>
</reference>